<proteinExistence type="predicted"/>
<keyword evidence="3" id="KW-1185">Reference proteome</keyword>
<organism evidence="2 3">
    <name type="scientific">Frankia nepalensis</name>
    <dbReference type="NCBI Taxonomy" id="1836974"/>
    <lineage>
        <taxon>Bacteria</taxon>
        <taxon>Bacillati</taxon>
        <taxon>Actinomycetota</taxon>
        <taxon>Actinomycetes</taxon>
        <taxon>Frankiales</taxon>
        <taxon>Frankiaceae</taxon>
        <taxon>Frankia</taxon>
    </lineage>
</organism>
<evidence type="ECO:0000256" key="1">
    <source>
        <dbReference type="SAM" id="MobiDB-lite"/>
    </source>
</evidence>
<name>A0A937RIP1_9ACTN</name>
<feature type="region of interest" description="Disordered" evidence="1">
    <location>
        <begin position="1"/>
        <end position="20"/>
    </location>
</feature>
<sequence length="158" mass="16651">MASSRGDDEPTARVGPPGRGARTALVAVVREAHPDGGAPVRYIQCDACDGPTPHHTEVQIFSATTRDPVFVGAPPEVVCGVCRSVHPRVVGDEPPRDTEVTCAVRRRPRWLPSRRLSNLLAGVCPGRFLVPSAAGVVVCPRCGIPQPGPAATPRRGRG</sequence>
<comment type="caution">
    <text evidence="2">The sequence shown here is derived from an EMBL/GenBank/DDBJ whole genome shotgun (WGS) entry which is preliminary data.</text>
</comment>
<accession>A0A937RIP1</accession>
<protein>
    <submittedName>
        <fullName evidence="2">Uncharacterized protein</fullName>
    </submittedName>
</protein>
<evidence type="ECO:0000313" key="3">
    <source>
        <dbReference type="Proteomes" id="UP000604475"/>
    </source>
</evidence>
<dbReference type="EMBL" id="JAEACQ010000256">
    <property type="protein sequence ID" value="MBL7630927.1"/>
    <property type="molecule type" value="Genomic_DNA"/>
</dbReference>
<dbReference type="Proteomes" id="UP000604475">
    <property type="component" value="Unassembled WGS sequence"/>
</dbReference>
<dbReference type="AlphaFoldDB" id="A0A937RIP1"/>
<dbReference type="RefSeq" id="WP_203001822.1">
    <property type="nucleotide sequence ID" value="NZ_JADWYU010000116.1"/>
</dbReference>
<feature type="compositionally biased region" description="Basic and acidic residues" evidence="1">
    <location>
        <begin position="1"/>
        <end position="11"/>
    </location>
</feature>
<gene>
    <name evidence="2" type="ORF">I7412_27945</name>
</gene>
<reference evidence="2" key="1">
    <citation type="submission" date="2020-12" db="EMBL/GenBank/DDBJ databases">
        <title>Genomic characterization of non-nitrogen-fixing Frankia strains.</title>
        <authorList>
            <person name="Carlos-Shanley C."/>
            <person name="Guerra T."/>
            <person name="Hahn D."/>
        </authorList>
    </citation>
    <scope>NUCLEOTIDE SEQUENCE</scope>
    <source>
        <strain evidence="2">CN6</strain>
    </source>
</reference>
<evidence type="ECO:0000313" key="2">
    <source>
        <dbReference type="EMBL" id="MBL7630927.1"/>
    </source>
</evidence>